<dbReference type="InterPro" id="IPR012334">
    <property type="entry name" value="Pectin_lyas_fold"/>
</dbReference>
<dbReference type="Pfam" id="PF13229">
    <property type="entry name" value="Beta_helix"/>
    <property type="match status" value="1"/>
</dbReference>
<dbReference type="Gene3D" id="2.60.40.10">
    <property type="entry name" value="Immunoglobulins"/>
    <property type="match status" value="1"/>
</dbReference>
<dbReference type="NCBIfam" id="TIGR03804">
    <property type="entry name" value="para_beta_helix"/>
    <property type="match status" value="2"/>
</dbReference>
<feature type="domain" description="Right handed beta helix" evidence="2">
    <location>
        <begin position="891"/>
        <end position="1007"/>
    </location>
</feature>
<dbReference type="Pfam" id="PF21959">
    <property type="entry name" value="DUF6923"/>
    <property type="match status" value="1"/>
</dbReference>
<feature type="chain" id="PRO_5019054269" evidence="1">
    <location>
        <begin position="24"/>
        <end position="1358"/>
    </location>
</feature>
<evidence type="ECO:0000313" key="6">
    <source>
        <dbReference type="Proteomes" id="UP000273500"/>
    </source>
</evidence>
<evidence type="ECO:0000259" key="3">
    <source>
        <dbReference type="Pfam" id="PF18962"/>
    </source>
</evidence>
<dbReference type="InterPro" id="IPR026444">
    <property type="entry name" value="Secre_tail"/>
</dbReference>
<dbReference type="Pfam" id="PF18962">
    <property type="entry name" value="Por_Secre_tail"/>
    <property type="match status" value="1"/>
</dbReference>
<organism evidence="5 6">
    <name type="scientific">Hymenobacter rigui</name>
    <dbReference type="NCBI Taxonomy" id="334424"/>
    <lineage>
        <taxon>Bacteria</taxon>
        <taxon>Pseudomonadati</taxon>
        <taxon>Bacteroidota</taxon>
        <taxon>Cytophagia</taxon>
        <taxon>Cytophagales</taxon>
        <taxon>Hymenobacteraceae</taxon>
        <taxon>Hymenobacter</taxon>
    </lineage>
</organism>
<sequence>MPKTLRILAFLLAWILLPMQLVAQNEGTAFSCDGTFYQIRQVGTTSSLFRVNRSAATYTTTAINVTNNGTSNNLGVLLNGLAYNPQDGYLYALSTTGTSGTLPSSIQLYKIGQGGIRNLGTVTGMPNIQVASGTIDKNGNYYVSSQNSTGTADYNIYRFNLAATGTAQLAATALRLYNAGNTATVNLTFYDLALNPTDNLLYAVFQNGTLWRVDAVSTAGRALVNPIKATATNADPVGTSFFDVAGNLFVYTNGTVGTANSGGFYQVNLTNGAYTLISNIDPASVSDGASCINPDQRIDVVKEVTNISRVNATTFDVAFAIRVKNTSTATDANVQINDFLWSGTANTVRANTTFSSVTNQSINSLTFQAAPVITADPTNSNPVFNLAINPSYTGVGGAAGTVTGALLTGTQSLTAGQAATITFTVRVNYSAAGNIPAGVTNTAYASSTTTANSTGYAQNTAGFISAPGQLVATDRSTDGPSLPTVANDDTPTPTPIYFSPSISGTVFEDINYGGGVGRTQIASGGIGVEGVRVELYSNTGAFLTFTTTDAAGNYAFSTTNGTTALNANTQYQVRVVNSTVGSNRPGYTAAAGLAGVQTYIYGATTQNQIGGANPLRVDVQANNGTVNGTNGQSITQLRATNALGGEIQSLVTVRTPASNNSTSPALLGVDFGFNFSTVVNTNDTGAGSLRQFILNSNTLTNENLSQKSSVSGVTLLDGYEYAIFMMNDGTTNNNGLRGGIANAPSGYNAATGFTFTPATALPNITDESMAIDGTLQAALTGNKVAASTTVGGETTGPEVTINFNSLKGLYVTGASSRIASVNLTGARGSVTTTGTPTFSDGAGVTIDGAAAAGTVVTDITALNNASGGIRLQGGATDVIVSNNVLRSNVTTTNGTTIYDAAGISLVGASNNTISGNTLSSNRGFGMVLTNTDNTGNTVSNNTIISNGSGASSDDAGISIQNGSGNTFSSNTVNNNTGDGIVAASGSSTNLFTQNSFSTNGDLGIDLSAPAANANGDGASPNASGKTTTSGANGLLNFPIITQATVNNTTNGNLILSGYAPAGSTIELFVADRTTAAFGQGKTFITSLMEGGTMNSVADADAKTSSYSNMTVSGLNQGSETNASRFYFTIPFANLSPTQRAALTGTDIRLTATATLNSTTSEFSGNIVVQQNRPLPVTLTSFTAQATGQYVVLKWATAQEVNNDHFVVERSFNGQSFEPVQQVKGQGTKSTGTAYAVTDAKVATKATRGTAYYRLRQVDTDGTEALSTVQTVSFSATAAVANVYPSPATSQQDARLDLTAAAPGTYQVLVTDLMGRTIRTFQQAGGTEQPLRVSSLPAGIYIIQVTGNGQAFNQRLVME</sequence>
<dbReference type="EMBL" id="RWIT01000001">
    <property type="protein sequence ID" value="RSK50763.1"/>
    <property type="molecule type" value="Genomic_DNA"/>
</dbReference>
<dbReference type="SUPFAM" id="SSF63825">
    <property type="entry name" value="YWTD domain"/>
    <property type="match status" value="1"/>
</dbReference>
<dbReference type="InterPro" id="IPR013783">
    <property type="entry name" value="Ig-like_fold"/>
</dbReference>
<comment type="caution">
    <text evidence="5">The sequence shown here is derived from an EMBL/GenBank/DDBJ whole genome shotgun (WGS) entry which is preliminary data.</text>
</comment>
<name>A0A428KVH2_9BACT</name>
<dbReference type="RefSeq" id="WP_125417242.1">
    <property type="nucleotide sequence ID" value="NZ_RWIT01000001.1"/>
</dbReference>
<dbReference type="Gene3D" id="2.160.20.10">
    <property type="entry name" value="Single-stranded right-handed beta-helix, Pectin lyase-like"/>
    <property type="match status" value="1"/>
</dbReference>
<evidence type="ECO:0000259" key="4">
    <source>
        <dbReference type="Pfam" id="PF21959"/>
    </source>
</evidence>
<gene>
    <name evidence="5" type="ORF">EI291_00120</name>
</gene>
<proteinExistence type="predicted"/>
<evidence type="ECO:0000259" key="2">
    <source>
        <dbReference type="Pfam" id="PF13229"/>
    </source>
</evidence>
<keyword evidence="1" id="KW-0732">Signal</keyword>
<evidence type="ECO:0000256" key="1">
    <source>
        <dbReference type="SAM" id="SignalP"/>
    </source>
</evidence>
<feature type="signal peptide" evidence="1">
    <location>
        <begin position="1"/>
        <end position="23"/>
    </location>
</feature>
<reference evidence="5 6" key="1">
    <citation type="submission" date="2018-12" db="EMBL/GenBank/DDBJ databases">
        <authorList>
            <person name="Feng G."/>
            <person name="Zhu H."/>
        </authorList>
    </citation>
    <scope>NUCLEOTIDE SEQUENCE [LARGE SCALE GENOMIC DNA]</scope>
    <source>
        <strain evidence="5 6">KCTC 12533</strain>
    </source>
</reference>
<dbReference type="InterPro" id="IPR039448">
    <property type="entry name" value="Beta_helix"/>
</dbReference>
<dbReference type="InterPro" id="IPR022441">
    <property type="entry name" value="Para_beta_helix_rpt-2"/>
</dbReference>
<dbReference type="SUPFAM" id="SSF49478">
    <property type="entry name" value="Cna protein B-type domain"/>
    <property type="match status" value="1"/>
</dbReference>
<dbReference type="InterPro" id="IPR011050">
    <property type="entry name" value="Pectin_lyase_fold/virulence"/>
</dbReference>
<evidence type="ECO:0000313" key="5">
    <source>
        <dbReference type="EMBL" id="RSK50763.1"/>
    </source>
</evidence>
<dbReference type="OrthoDB" id="642696at2"/>
<protein>
    <submittedName>
        <fullName evidence="5">T9SS C-terminal target domain-containing protein</fullName>
    </submittedName>
</protein>
<dbReference type="Proteomes" id="UP000273500">
    <property type="component" value="Unassembled WGS sequence"/>
</dbReference>
<accession>A0A428KVH2</accession>
<dbReference type="InterPro" id="IPR054215">
    <property type="entry name" value="DUF6923"/>
</dbReference>
<dbReference type="SMART" id="SM00710">
    <property type="entry name" value="PbH1"/>
    <property type="match status" value="8"/>
</dbReference>
<dbReference type="SUPFAM" id="SSF51126">
    <property type="entry name" value="Pectin lyase-like"/>
    <property type="match status" value="1"/>
</dbReference>
<dbReference type="InterPro" id="IPR006626">
    <property type="entry name" value="PbH1"/>
</dbReference>
<keyword evidence="6" id="KW-1185">Reference proteome</keyword>
<dbReference type="NCBIfam" id="TIGR04183">
    <property type="entry name" value="Por_Secre_tail"/>
    <property type="match status" value="1"/>
</dbReference>
<feature type="domain" description="DUF6923" evidence="4">
    <location>
        <begin position="55"/>
        <end position="292"/>
    </location>
</feature>
<feature type="domain" description="Secretion system C-terminal sorting" evidence="3">
    <location>
        <begin position="1282"/>
        <end position="1356"/>
    </location>
</feature>